<feature type="domain" description="Baseplate J-like C-terminal" evidence="4">
    <location>
        <begin position="266"/>
        <end position="347"/>
    </location>
</feature>
<comment type="similarity">
    <text evidence="1">Belongs to the Mu gp47/PBSX XkdT family.</text>
</comment>
<dbReference type="Pfam" id="PF04865">
    <property type="entry name" value="Baseplate_J"/>
    <property type="match status" value="1"/>
</dbReference>
<feature type="domain" description="Baseplate J-like central" evidence="3">
    <location>
        <begin position="189"/>
        <end position="259"/>
    </location>
</feature>
<protein>
    <submittedName>
        <fullName evidence="5">Putative baseplate J</fullName>
    </submittedName>
</protein>
<dbReference type="InterPro" id="IPR052399">
    <property type="entry name" value="Phage_Baseplate_Assmbl_Protein"/>
</dbReference>
<gene>
    <name evidence="5" type="ORF">8F11_72</name>
</gene>
<dbReference type="Pfam" id="PF26079">
    <property type="entry name" value="Baseplate_J_C"/>
    <property type="match status" value="1"/>
</dbReference>
<reference evidence="5" key="1">
    <citation type="submission" date="2017-06" db="EMBL/GenBank/DDBJ databases">
        <title>Novel phages from South African skin metaviromes.</title>
        <authorList>
            <person name="van Zyl L.J."/>
            <person name="Abrahams Y."/>
            <person name="Stander E.A."/>
            <person name="Kirby B.M."/>
            <person name="Clavaud C."/>
            <person name="Farcet C."/>
            <person name="Breton L."/>
            <person name="Trindade M.I."/>
        </authorList>
    </citation>
    <scope>NUCLEOTIDE SEQUENCE</scope>
</reference>
<dbReference type="PANTHER" id="PTHR37829">
    <property type="entry name" value="PHAGE-LIKE ELEMENT PBSX PROTEIN XKDT"/>
    <property type="match status" value="1"/>
</dbReference>
<dbReference type="InterPro" id="IPR058531">
    <property type="entry name" value="Baseplate_J_M"/>
</dbReference>
<dbReference type="EMBL" id="MF417871">
    <property type="protein sequence ID" value="ASN68107.1"/>
    <property type="molecule type" value="Genomic_DNA"/>
</dbReference>
<feature type="domain" description="Baseplate protein J-like barrel" evidence="2">
    <location>
        <begin position="89"/>
        <end position="167"/>
    </location>
</feature>
<organism evidence="5">
    <name type="scientific">uncultured Caudovirales phage</name>
    <dbReference type="NCBI Taxonomy" id="2100421"/>
    <lineage>
        <taxon>Viruses</taxon>
        <taxon>Duplodnaviria</taxon>
        <taxon>Heunggongvirae</taxon>
        <taxon>Uroviricota</taxon>
        <taxon>Caudoviricetes</taxon>
        <taxon>Peduoviridae</taxon>
        <taxon>Maltschvirus</taxon>
        <taxon>Maltschvirus maltsch</taxon>
    </lineage>
</organism>
<proteinExistence type="inferred from homology"/>
<sequence>MGRYNNRTAADILTDMLANTRNDIDKRQGSVAHDMLAPPAHEIEMLGWELEAVYLQAYLDTATDEALDMLAHHLGIYRKSSVSAAGIANVTGADGTIIPKGYRFKTVSDIEFTSNLETTITNGIAFVAITAVIPGESGNIGIGELTDHERNLSGISSVTNNDIFIGGVDAETDDSLRERALFKARKPITSGNVNHYKLWATEVEGVATANVFPTWNGPNTVKVVLIADDGGAPDQPIIDDAIAYIEQERPIGAKVTVLPIEEVPLSINAKLTLSGDLNVADVRDAIIESITHYFLSESDGGVVRYSRVGEAILGATGVIDYEDLLINNATSNISLSQEQVAIVGEVILA</sequence>
<dbReference type="PANTHER" id="PTHR37829:SF3">
    <property type="entry name" value="PROTEIN JAYE-RELATED"/>
    <property type="match status" value="1"/>
</dbReference>
<name>A0A2H4J4A0_9CAUD</name>
<evidence type="ECO:0000259" key="2">
    <source>
        <dbReference type="Pfam" id="PF04865"/>
    </source>
</evidence>
<evidence type="ECO:0000259" key="4">
    <source>
        <dbReference type="Pfam" id="PF26079"/>
    </source>
</evidence>
<dbReference type="InterPro" id="IPR006949">
    <property type="entry name" value="Barrel_Baseplate_J-like"/>
</dbReference>
<evidence type="ECO:0000313" key="5">
    <source>
        <dbReference type="EMBL" id="ASN68107.1"/>
    </source>
</evidence>
<dbReference type="Pfam" id="PF26078">
    <property type="entry name" value="Baseplate_J_M"/>
    <property type="match status" value="1"/>
</dbReference>
<accession>A0A2H4J4A0</accession>
<evidence type="ECO:0000259" key="3">
    <source>
        <dbReference type="Pfam" id="PF26078"/>
    </source>
</evidence>
<evidence type="ECO:0000256" key="1">
    <source>
        <dbReference type="ARBA" id="ARBA00038087"/>
    </source>
</evidence>
<dbReference type="InterPro" id="IPR058530">
    <property type="entry name" value="Baseplate_J-like_C"/>
</dbReference>